<dbReference type="Gene3D" id="3.40.50.150">
    <property type="entry name" value="Vaccinia Virus protein VP39"/>
    <property type="match status" value="1"/>
</dbReference>
<dbReference type="GO" id="GO:0008168">
    <property type="term" value="F:methyltransferase activity"/>
    <property type="evidence" value="ECO:0007669"/>
    <property type="project" value="UniProtKB-KW"/>
</dbReference>
<evidence type="ECO:0000256" key="2">
    <source>
        <dbReference type="ARBA" id="ARBA00022603"/>
    </source>
</evidence>
<proteinExistence type="predicted"/>
<dbReference type="Pfam" id="PF05724">
    <property type="entry name" value="TPMT"/>
    <property type="match status" value="1"/>
</dbReference>
<keyword evidence="1" id="KW-0597">Phosphoprotein</keyword>
<keyword evidence="3" id="KW-0808">Transferase</keyword>
<protein>
    <submittedName>
        <fullName evidence="5">Methyltransferase domain-containing protein</fullName>
    </submittedName>
</protein>
<dbReference type="PROSITE" id="PS51585">
    <property type="entry name" value="SAM_MT_TPMT"/>
    <property type="match status" value="1"/>
</dbReference>
<reference evidence="5 6" key="1">
    <citation type="journal article" date="2023" name="Microbiol. Resour. Announc.">
        <title>Complete Genome Sequence of Imperialibacter roseus strain P4T.</title>
        <authorList>
            <person name="Tizabi D.R."/>
            <person name="Bachvaroff T."/>
            <person name="Hill R.T."/>
        </authorList>
    </citation>
    <scope>NUCLEOTIDE SEQUENCE [LARGE SCALE GENOMIC DNA]</scope>
    <source>
        <strain evidence="5 6">P4T</strain>
    </source>
</reference>
<dbReference type="PANTHER" id="PTHR32183">
    <property type="match status" value="1"/>
</dbReference>
<dbReference type="SUPFAM" id="SSF53335">
    <property type="entry name" value="S-adenosyl-L-methionine-dependent methyltransferases"/>
    <property type="match status" value="1"/>
</dbReference>
<organism evidence="5 6">
    <name type="scientific">Imperialibacter roseus</name>
    <dbReference type="NCBI Taxonomy" id="1324217"/>
    <lineage>
        <taxon>Bacteria</taxon>
        <taxon>Pseudomonadati</taxon>
        <taxon>Bacteroidota</taxon>
        <taxon>Cytophagia</taxon>
        <taxon>Cytophagales</taxon>
        <taxon>Flammeovirgaceae</taxon>
        <taxon>Imperialibacter</taxon>
    </lineage>
</organism>
<dbReference type="RefSeq" id="WP_317492400.1">
    <property type="nucleotide sequence ID" value="NZ_CP136051.1"/>
</dbReference>
<evidence type="ECO:0000313" key="5">
    <source>
        <dbReference type="EMBL" id="WOK09795.1"/>
    </source>
</evidence>
<dbReference type="InterPro" id="IPR029063">
    <property type="entry name" value="SAM-dependent_MTases_sf"/>
</dbReference>
<evidence type="ECO:0000313" key="6">
    <source>
        <dbReference type="Proteomes" id="UP001302349"/>
    </source>
</evidence>
<sequence>MTTPLKAYFDQLADKQARILIPGAGNGYEAEYLFKVGFQNVFVIDLSREPLNNLRQRVPELPQEQLIEGDFFDHNGQYDLIVEQTFFCAIDPSLRQRYAGKTYELLRPGGKFVGVLFDDPLNSDRPPFGGNAAEYRTYFEPLFDFKVFETCYNSIPPRAGRELFIHLTKKETIS</sequence>
<dbReference type="CDD" id="cd02440">
    <property type="entry name" value="AdoMet_MTases"/>
    <property type="match status" value="1"/>
</dbReference>
<accession>A0ABZ0IXJ5</accession>
<dbReference type="EMBL" id="CP136051">
    <property type="protein sequence ID" value="WOK09795.1"/>
    <property type="molecule type" value="Genomic_DNA"/>
</dbReference>
<evidence type="ECO:0000256" key="3">
    <source>
        <dbReference type="ARBA" id="ARBA00022679"/>
    </source>
</evidence>
<keyword evidence="6" id="KW-1185">Reference proteome</keyword>
<dbReference type="InterPro" id="IPR008854">
    <property type="entry name" value="TPMT"/>
</dbReference>
<keyword evidence="4" id="KW-0949">S-adenosyl-L-methionine</keyword>
<evidence type="ECO:0000256" key="4">
    <source>
        <dbReference type="ARBA" id="ARBA00022691"/>
    </source>
</evidence>
<dbReference type="GO" id="GO:0032259">
    <property type="term" value="P:methylation"/>
    <property type="evidence" value="ECO:0007669"/>
    <property type="project" value="UniProtKB-KW"/>
</dbReference>
<dbReference type="Proteomes" id="UP001302349">
    <property type="component" value="Chromosome"/>
</dbReference>
<dbReference type="PANTHER" id="PTHR32183:SF6">
    <property type="entry name" value="CYSTEINE SULFINATE DESULFINASE_CYSTEINE DESULFURASE AND RELATED ENZYMES"/>
    <property type="match status" value="1"/>
</dbReference>
<evidence type="ECO:0000256" key="1">
    <source>
        <dbReference type="ARBA" id="ARBA00022553"/>
    </source>
</evidence>
<gene>
    <name evidence="5" type="ORF">RT717_01615</name>
</gene>
<keyword evidence="2 5" id="KW-0489">Methyltransferase</keyword>
<name>A0ABZ0IXJ5_9BACT</name>